<organism evidence="9 10">
    <name type="scientific">Telmatocola sphagniphila</name>
    <dbReference type="NCBI Taxonomy" id="1123043"/>
    <lineage>
        <taxon>Bacteria</taxon>
        <taxon>Pseudomonadati</taxon>
        <taxon>Planctomycetota</taxon>
        <taxon>Planctomycetia</taxon>
        <taxon>Gemmatales</taxon>
        <taxon>Gemmataceae</taxon>
    </lineage>
</organism>
<dbReference type="EMBL" id="CP074694">
    <property type="protein sequence ID" value="QVL30842.1"/>
    <property type="molecule type" value="Genomic_DNA"/>
</dbReference>
<dbReference type="SUPFAM" id="SSF56053">
    <property type="entry name" value="Ribosomal protein L6"/>
    <property type="match status" value="2"/>
</dbReference>
<keyword evidence="3 5" id="KW-0689">Ribosomal protein</keyword>
<comment type="similarity">
    <text evidence="5 6">Belongs to the universal ribosomal protein uL6 family.</text>
</comment>
<comment type="subunit">
    <text evidence="5">Part of the 50S ribosomal subunit.</text>
</comment>
<feature type="domain" description="Large ribosomal subunit protein uL6 alpha-beta" evidence="8">
    <location>
        <begin position="95"/>
        <end position="170"/>
    </location>
</feature>
<dbReference type="PANTHER" id="PTHR11655:SF14">
    <property type="entry name" value="LARGE RIBOSOMAL SUBUNIT PROTEIN UL6M"/>
    <property type="match status" value="1"/>
</dbReference>
<evidence type="ECO:0000256" key="7">
    <source>
        <dbReference type="RuleBase" id="RU003870"/>
    </source>
</evidence>
<dbReference type="KEGG" id="tsph:KIH39_18575"/>
<accession>A0A8E6B3V0</accession>
<evidence type="ECO:0000256" key="3">
    <source>
        <dbReference type="ARBA" id="ARBA00022980"/>
    </source>
</evidence>
<dbReference type="GO" id="GO:0002181">
    <property type="term" value="P:cytoplasmic translation"/>
    <property type="evidence" value="ECO:0007669"/>
    <property type="project" value="TreeGrafter"/>
</dbReference>
<dbReference type="InterPro" id="IPR000702">
    <property type="entry name" value="Ribosomal_uL6-like"/>
</dbReference>
<dbReference type="PROSITE" id="PS00525">
    <property type="entry name" value="RIBOSOMAL_L6_1"/>
    <property type="match status" value="1"/>
</dbReference>
<keyword evidence="2 5" id="KW-0694">RNA-binding</keyword>
<protein>
    <recommendedName>
        <fullName evidence="5">Large ribosomal subunit protein uL6</fullName>
    </recommendedName>
</protein>
<dbReference type="Pfam" id="PF00347">
    <property type="entry name" value="Ribosomal_L6"/>
    <property type="match status" value="2"/>
</dbReference>
<proteinExistence type="inferred from homology"/>
<evidence type="ECO:0000259" key="8">
    <source>
        <dbReference type="Pfam" id="PF00347"/>
    </source>
</evidence>
<dbReference type="Proteomes" id="UP000676194">
    <property type="component" value="Chromosome"/>
</dbReference>
<gene>
    <name evidence="5 9" type="primary">rplF</name>
    <name evidence="9" type="ORF">KIH39_18575</name>
</gene>
<dbReference type="InterPro" id="IPR020040">
    <property type="entry name" value="Ribosomal_uL6_a/b-dom"/>
</dbReference>
<comment type="function">
    <text evidence="5 7">This protein binds to the 23S rRNA, and is important in its secondary structure. It is located near the subunit interface in the base of the L7/L12 stalk, and near the tRNA binding site of the peptidyltransferase center.</text>
</comment>
<evidence type="ECO:0000256" key="6">
    <source>
        <dbReference type="RuleBase" id="RU003869"/>
    </source>
</evidence>
<dbReference type="NCBIfam" id="TIGR03654">
    <property type="entry name" value="L6_bact"/>
    <property type="match status" value="1"/>
</dbReference>
<dbReference type="GO" id="GO:0019843">
    <property type="term" value="F:rRNA binding"/>
    <property type="evidence" value="ECO:0007669"/>
    <property type="project" value="UniProtKB-UniRule"/>
</dbReference>
<evidence type="ECO:0000313" key="9">
    <source>
        <dbReference type="EMBL" id="QVL30842.1"/>
    </source>
</evidence>
<dbReference type="RefSeq" id="WP_213494724.1">
    <property type="nucleotide sequence ID" value="NZ_CP074694.1"/>
</dbReference>
<dbReference type="GO" id="GO:0003735">
    <property type="term" value="F:structural constituent of ribosome"/>
    <property type="evidence" value="ECO:0007669"/>
    <property type="project" value="UniProtKB-UniRule"/>
</dbReference>
<dbReference type="Gene3D" id="3.90.930.12">
    <property type="entry name" value="Ribosomal protein L6, alpha-beta domain"/>
    <property type="match status" value="2"/>
</dbReference>
<dbReference type="PIRSF" id="PIRSF002162">
    <property type="entry name" value="Ribosomal_L6"/>
    <property type="match status" value="1"/>
</dbReference>
<dbReference type="InterPro" id="IPR019906">
    <property type="entry name" value="Ribosomal_uL6_bac-type"/>
</dbReference>
<dbReference type="PRINTS" id="PR00059">
    <property type="entry name" value="RIBOSOMALL6"/>
</dbReference>
<reference evidence="9" key="1">
    <citation type="submission" date="2021-05" db="EMBL/GenBank/DDBJ databases">
        <title>Complete genome sequence of the cellulolytic planctomycete Telmatocola sphagniphila SP2T and characterization of the first cellulase from planctomycetes.</title>
        <authorList>
            <person name="Rakitin A.L."/>
            <person name="Beletsky A.V."/>
            <person name="Naumoff D.G."/>
            <person name="Kulichevskaya I.S."/>
            <person name="Mardanov A.V."/>
            <person name="Ravin N.V."/>
            <person name="Dedysh S.N."/>
        </authorList>
    </citation>
    <scope>NUCLEOTIDE SEQUENCE</scope>
    <source>
        <strain evidence="9">SP2T</strain>
    </source>
</reference>
<feature type="domain" description="Large ribosomal subunit protein uL6 alpha-beta" evidence="8">
    <location>
        <begin position="11"/>
        <end position="84"/>
    </location>
</feature>
<evidence type="ECO:0000256" key="2">
    <source>
        <dbReference type="ARBA" id="ARBA00022884"/>
    </source>
</evidence>
<dbReference type="InterPro" id="IPR036789">
    <property type="entry name" value="Ribosomal_uL6-like_a/b-dom_sf"/>
</dbReference>
<keyword evidence="10" id="KW-1185">Reference proteome</keyword>
<dbReference type="InterPro" id="IPR002358">
    <property type="entry name" value="Ribosomal_uL6_CS"/>
</dbReference>
<dbReference type="FunFam" id="3.90.930.12:FF:000002">
    <property type="entry name" value="50S ribosomal protein L6"/>
    <property type="match status" value="1"/>
</dbReference>
<sequence>MSRIGKQPIVVPADVKVGIKDGLVSVEGKKGKLEFQHHPNIKVAFDAAAKSILVTRPDDERLNRSLHGLTRSLVANMVKGVSTGFEKKLKIEGLGYQARIVDKKSIELSVGFANKILLTPPEGVTVTLPDPKDPTVILVAGSDKQKVGQFAAEIRASRKPEPYKGKGIRYDNEVVRRKEGKSFASGG</sequence>
<evidence type="ECO:0000256" key="4">
    <source>
        <dbReference type="ARBA" id="ARBA00023274"/>
    </source>
</evidence>
<name>A0A8E6B3V0_9BACT</name>
<dbReference type="HAMAP" id="MF_01365_B">
    <property type="entry name" value="Ribosomal_uL6_B"/>
    <property type="match status" value="1"/>
</dbReference>
<dbReference type="PANTHER" id="PTHR11655">
    <property type="entry name" value="60S/50S RIBOSOMAL PROTEIN L6/L9"/>
    <property type="match status" value="1"/>
</dbReference>
<evidence type="ECO:0000256" key="5">
    <source>
        <dbReference type="HAMAP-Rule" id="MF_01365"/>
    </source>
</evidence>
<evidence type="ECO:0000313" key="10">
    <source>
        <dbReference type="Proteomes" id="UP000676194"/>
    </source>
</evidence>
<dbReference type="AlphaFoldDB" id="A0A8E6B3V0"/>
<keyword evidence="1 5" id="KW-0699">rRNA-binding</keyword>
<dbReference type="GO" id="GO:0022625">
    <property type="term" value="C:cytosolic large ribosomal subunit"/>
    <property type="evidence" value="ECO:0007669"/>
    <property type="project" value="UniProtKB-UniRule"/>
</dbReference>
<evidence type="ECO:0000256" key="1">
    <source>
        <dbReference type="ARBA" id="ARBA00022730"/>
    </source>
</evidence>
<keyword evidence="4 5" id="KW-0687">Ribonucleoprotein</keyword>